<keyword evidence="1" id="KW-0812">Transmembrane</keyword>
<keyword evidence="1" id="KW-0472">Membrane</keyword>
<comment type="caution">
    <text evidence="2">The sequence shown here is derived from an EMBL/GenBank/DDBJ whole genome shotgun (WGS) entry which is preliminary data.</text>
</comment>
<dbReference type="PIRSF" id="PIRSF029895">
    <property type="entry name" value="SpoIV"/>
    <property type="match status" value="1"/>
</dbReference>
<dbReference type="Pfam" id="PF06898">
    <property type="entry name" value="YqfD"/>
    <property type="match status" value="1"/>
</dbReference>
<gene>
    <name evidence="2" type="primary">spoIV</name>
    <name evidence="2" type="ORF">J27TS8_04100</name>
</gene>
<evidence type="ECO:0000313" key="2">
    <source>
        <dbReference type="EMBL" id="GIN60417.1"/>
    </source>
</evidence>
<keyword evidence="1" id="KW-1133">Transmembrane helix</keyword>
<reference evidence="2" key="1">
    <citation type="submission" date="2021-03" db="EMBL/GenBank/DDBJ databases">
        <title>Antimicrobial resistance genes in bacteria isolated from Japanese honey, and their potential for conferring macrolide and lincosamide resistance in the American foulbrood pathogen Paenibacillus larvae.</title>
        <authorList>
            <person name="Okamoto M."/>
            <person name="Kumagai M."/>
            <person name="Kanamori H."/>
            <person name="Takamatsu D."/>
        </authorList>
    </citation>
    <scope>NUCLEOTIDE SEQUENCE</scope>
    <source>
        <strain evidence="2">J27TS8</strain>
    </source>
</reference>
<evidence type="ECO:0000256" key="1">
    <source>
        <dbReference type="SAM" id="Phobius"/>
    </source>
</evidence>
<keyword evidence="3" id="KW-1185">Reference proteome</keyword>
<sequence length="397" mass="45656">MRNHWIYFYWGIVTVKATGTGLERFINRLTRNGVLIWDVKKHGLETMTFKMSLKDMKELKQAVRNSGCKVKFLKRTGLPFLIRRLFKNSGFFVGAVLFLTVLFLLSNMIWGIEINGADPATEHKIRKELDAIGLKKGQLQFFVEEPEGIQRAIMNAVEEVTWVGVELQGTTYHFQVVEKNVPEEPEKLGPQNLVAAKKAVIVDMFIEEGQPKVDIHDHVKPGQLLVSGQIGKEGQTKSVSAKGKVYGEIWYKSEVILPLKSSFQVFNGNELRKHYLKIADFSIPIWGFKDHGYKTFEKEKKEKKFKFLKWELPITYIEDTFRESEHITRLYKENEAIEAAKEMARTDIKNGLPEDATIKGEKVLRQTIQNGKVYLSMHFQVIENIAKSYPIIQGESE</sequence>
<dbReference type="AlphaFoldDB" id="A0A919WEP6"/>
<proteinExistence type="predicted"/>
<dbReference type="RefSeq" id="WP_095306863.1">
    <property type="nucleotide sequence ID" value="NZ_BORC01000001.1"/>
</dbReference>
<dbReference type="Proteomes" id="UP000682111">
    <property type="component" value="Unassembled WGS sequence"/>
</dbReference>
<protein>
    <submittedName>
        <fullName evidence="2">Sporulation protein YqfD</fullName>
    </submittedName>
</protein>
<name>A0A919WEP6_9BACI</name>
<dbReference type="NCBIfam" id="TIGR02876">
    <property type="entry name" value="spore_yqfD"/>
    <property type="match status" value="1"/>
</dbReference>
<accession>A0A919WEP6</accession>
<dbReference type="EMBL" id="BORC01000001">
    <property type="protein sequence ID" value="GIN60417.1"/>
    <property type="molecule type" value="Genomic_DNA"/>
</dbReference>
<dbReference type="InterPro" id="IPR010690">
    <property type="entry name" value="YqfD"/>
</dbReference>
<evidence type="ECO:0000313" key="3">
    <source>
        <dbReference type="Proteomes" id="UP000682111"/>
    </source>
</evidence>
<feature type="transmembrane region" description="Helical" evidence="1">
    <location>
        <begin position="91"/>
        <end position="112"/>
    </location>
</feature>
<dbReference type="OrthoDB" id="1640349at2"/>
<organism evidence="2 3">
    <name type="scientific">Robertmurraya siralis</name>
    <dbReference type="NCBI Taxonomy" id="77777"/>
    <lineage>
        <taxon>Bacteria</taxon>
        <taxon>Bacillati</taxon>
        <taxon>Bacillota</taxon>
        <taxon>Bacilli</taxon>
        <taxon>Bacillales</taxon>
        <taxon>Bacillaceae</taxon>
        <taxon>Robertmurraya</taxon>
    </lineage>
</organism>